<dbReference type="Proteomes" id="UP000664859">
    <property type="component" value="Unassembled WGS sequence"/>
</dbReference>
<dbReference type="PANTHER" id="PTHR47447">
    <property type="entry name" value="OS03G0856100 PROTEIN"/>
    <property type="match status" value="1"/>
</dbReference>
<organism evidence="3 4">
    <name type="scientific">Tribonema minus</name>
    <dbReference type="NCBI Taxonomy" id="303371"/>
    <lineage>
        <taxon>Eukaryota</taxon>
        <taxon>Sar</taxon>
        <taxon>Stramenopiles</taxon>
        <taxon>Ochrophyta</taxon>
        <taxon>PX clade</taxon>
        <taxon>Xanthophyceae</taxon>
        <taxon>Tribonematales</taxon>
        <taxon>Tribonemataceae</taxon>
        <taxon>Tribonema</taxon>
    </lineage>
</organism>
<evidence type="ECO:0000313" key="4">
    <source>
        <dbReference type="Proteomes" id="UP000664859"/>
    </source>
</evidence>
<dbReference type="InterPro" id="IPR002885">
    <property type="entry name" value="PPR_rpt"/>
</dbReference>
<dbReference type="OrthoDB" id="47432at2759"/>
<comment type="caution">
    <text evidence="3">The sequence shown here is derived from an EMBL/GenBank/DDBJ whole genome shotgun (WGS) entry which is preliminary data.</text>
</comment>
<keyword evidence="4" id="KW-1185">Reference proteome</keyword>
<proteinExistence type="predicted"/>
<dbReference type="PANTHER" id="PTHR47447:SF17">
    <property type="entry name" value="OS12G0638900 PROTEIN"/>
    <property type="match status" value="1"/>
</dbReference>
<gene>
    <name evidence="3" type="ORF">JKP88DRAFT_178249</name>
</gene>
<dbReference type="EMBL" id="JAFCMP010000076">
    <property type="protein sequence ID" value="KAG5188155.1"/>
    <property type="molecule type" value="Genomic_DNA"/>
</dbReference>
<evidence type="ECO:0000256" key="2">
    <source>
        <dbReference type="PROSITE-ProRule" id="PRU00708"/>
    </source>
</evidence>
<evidence type="ECO:0000256" key="1">
    <source>
        <dbReference type="ARBA" id="ARBA00022737"/>
    </source>
</evidence>
<dbReference type="AlphaFoldDB" id="A0A836CIT7"/>
<dbReference type="Pfam" id="PF01535">
    <property type="entry name" value="PPR"/>
    <property type="match status" value="1"/>
</dbReference>
<feature type="repeat" description="PPR" evidence="2">
    <location>
        <begin position="155"/>
        <end position="189"/>
    </location>
</feature>
<dbReference type="Gene3D" id="1.25.40.10">
    <property type="entry name" value="Tetratricopeptide repeat domain"/>
    <property type="match status" value="2"/>
</dbReference>
<name>A0A836CIT7_9STRA</name>
<evidence type="ECO:0008006" key="5">
    <source>
        <dbReference type="Google" id="ProtNLM"/>
    </source>
</evidence>
<dbReference type="Pfam" id="PF13812">
    <property type="entry name" value="PPR_3"/>
    <property type="match status" value="1"/>
</dbReference>
<feature type="repeat" description="PPR" evidence="2">
    <location>
        <begin position="120"/>
        <end position="154"/>
    </location>
</feature>
<dbReference type="PROSITE" id="PS51375">
    <property type="entry name" value="PPR"/>
    <property type="match status" value="3"/>
</dbReference>
<sequence length="233" mass="26294">MICSDYELIIQAYADELPFKAMELLYEMEREGFGWTHRPCSTVLQAFGKAGRLAVALQLINKMRERGINPNDADYLILIMACHRGKSGMLAGDRGGSQQALELLQLMQDRGPMPDGIKPNERNWAALLDAIGRAGQVTEMMAWYGEMCQTGEQPNVYTMTTLLDHAGAAGELSVAEGIWREMRNRQLEPDVYCYNALINCYATAKDPERRRKCLRRWSSLPPLSRMPSRSRGT</sequence>
<feature type="repeat" description="PPR" evidence="2">
    <location>
        <begin position="36"/>
        <end position="70"/>
    </location>
</feature>
<dbReference type="NCBIfam" id="TIGR00756">
    <property type="entry name" value="PPR"/>
    <property type="match status" value="3"/>
</dbReference>
<evidence type="ECO:0000313" key="3">
    <source>
        <dbReference type="EMBL" id="KAG5188155.1"/>
    </source>
</evidence>
<dbReference type="Pfam" id="PF13041">
    <property type="entry name" value="PPR_2"/>
    <property type="match status" value="1"/>
</dbReference>
<protein>
    <recommendedName>
        <fullName evidence="5">Pentatricopeptide repeat-containing protein</fullName>
    </recommendedName>
</protein>
<dbReference type="InterPro" id="IPR011990">
    <property type="entry name" value="TPR-like_helical_dom_sf"/>
</dbReference>
<keyword evidence="1" id="KW-0677">Repeat</keyword>
<reference evidence="3" key="1">
    <citation type="submission" date="2021-02" db="EMBL/GenBank/DDBJ databases">
        <title>First Annotated Genome of the Yellow-green Alga Tribonema minus.</title>
        <authorList>
            <person name="Mahan K.M."/>
        </authorList>
    </citation>
    <scope>NUCLEOTIDE SEQUENCE</scope>
    <source>
        <strain evidence="3">UTEX B ZZ1240</strain>
    </source>
</reference>
<accession>A0A836CIT7</accession>